<dbReference type="RefSeq" id="WP_021762989.1">
    <property type="nucleotide sequence ID" value="NZ_JACHVP010000002.1"/>
</dbReference>
<dbReference type="CDD" id="cd00093">
    <property type="entry name" value="HTH_XRE"/>
    <property type="match status" value="1"/>
</dbReference>
<evidence type="ECO:0000313" key="3">
    <source>
        <dbReference type="Proteomes" id="UP000538196"/>
    </source>
</evidence>
<dbReference type="Pfam" id="PF13560">
    <property type="entry name" value="HTH_31"/>
    <property type="match status" value="1"/>
</dbReference>
<comment type="caution">
    <text evidence="2">The sequence shown here is derived from an EMBL/GenBank/DDBJ whole genome shotgun (WGS) entry which is preliminary data.</text>
</comment>
<organism evidence="2 3">
    <name type="scientific">Leifsonia aquatica</name>
    <name type="common">Corynebacterium aquaticum</name>
    <dbReference type="NCBI Taxonomy" id="144185"/>
    <lineage>
        <taxon>Bacteria</taxon>
        <taxon>Bacillati</taxon>
        <taxon>Actinomycetota</taxon>
        <taxon>Actinomycetes</taxon>
        <taxon>Micrococcales</taxon>
        <taxon>Microbacteriaceae</taxon>
        <taxon>Leifsonia</taxon>
    </lineage>
</organism>
<dbReference type="AlphaFoldDB" id="A0A7W4YKB4"/>
<evidence type="ECO:0000259" key="1">
    <source>
        <dbReference type="PROSITE" id="PS50943"/>
    </source>
</evidence>
<dbReference type="GO" id="GO:0003677">
    <property type="term" value="F:DNA binding"/>
    <property type="evidence" value="ECO:0007669"/>
    <property type="project" value="InterPro"/>
</dbReference>
<reference evidence="2 3" key="1">
    <citation type="submission" date="2020-08" db="EMBL/GenBank/DDBJ databases">
        <title>Sequencing the genomes of 1000 actinobacteria strains.</title>
        <authorList>
            <person name="Klenk H.-P."/>
        </authorList>
    </citation>
    <scope>NUCLEOTIDE SEQUENCE [LARGE SCALE GENOMIC DNA]</scope>
    <source>
        <strain evidence="2 3">DSM 20146</strain>
    </source>
</reference>
<dbReference type="PROSITE" id="PS50943">
    <property type="entry name" value="HTH_CROC1"/>
    <property type="match status" value="1"/>
</dbReference>
<keyword evidence="3" id="KW-1185">Reference proteome</keyword>
<dbReference type="SUPFAM" id="SSF47413">
    <property type="entry name" value="lambda repressor-like DNA-binding domains"/>
    <property type="match status" value="1"/>
</dbReference>
<feature type="domain" description="HTH cro/C1-type" evidence="1">
    <location>
        <begin position="21"/>
        <end position="76"/>
    </location>
</feature>
<dbReference type="Gene3D" id="1.10.260.40">
    <property type="entry name" value="lambda repressor-like DNA-binding domains"/>
    <property type="match status" value="1"/>
</dbReference>
<gene>
    <name evidence="2" type="ORF">FHX33_002272</name>
</gene>
<protein>
    <submittedName>
        <fullName evidence="2">Transcriptional regulator with XRE-family HTH domain</fullName>
    </submittedName>
</protein>
<evidence type="ECO:0000313" key="2">
    <source>
        <dbReference type="EMBL" id="MBB2967509.1"/>
    </source>
</evidence>
<name>A0A7W4YKB4_LEIAQ</name>
<dbReference type="InterPro" id="IPR010982">
    <property type="entry name" value="Lambda_DNA-bd_dom_sf"/>
</dbReference>
<accession>A0A7W4YKB4</accession>
<proteinExistence type="predicted"/>
<dbReference type="InterPro" id="IPR001387">
    <property type="entry name" value="Cro/C1-type_HTH"/>
</dbReference>
<dbReference type="Proteomes" id="UP000538196">
    <property type="component" value="Unassembled WGS sequence"/>
</dbReference>
<dbReference type="SMART" id="SM00530">
    <property type="entry name" value="HTH_XRE"/>
    <property type="match status" value="1"/>
</dbReference>
<sequence>MARTALTDDERAVGVRLGEALRQRRGIAQLSREGVARDAHISVETLRKAEQGHSPAISFLVLHRICRTLGLSLDALAQTLTEPVEDID</sequence>
<dbReference type="EMBL" id="JACHVP010000002">
    <property type="protein sequence ID" value="MBB2967509.1"/>
    <property type="molecule type" value="Genomic_DNA"/>
</dbReference>